<dbReference type="KEGG" id="xce:Xcel_2318"/>
<dbReference type="EMBL" id="CP001821">
    <property type="protein sequence ID" value="ACZ31335.1"/>
    <property type="molecule type" value="Genomic_DNA"/>
</dbReference>
<protein>
    <submittedName>
        <fullName evidence="1">Uncharacterized protein</fullName>
    </submittedName>
</protein>
<sequence length="1062" mass="116092">MESCAKQRRKETVATKDWVKEKDLEWREGLRRVSLIAELEIDDAEIERAERVLGLLLEKNAAWRVAKAYPAFMAVSLVTAGMRSWEDGTFYQKVADHIDVGKQSVEDAAREFPTCLTKFGLPRFGNAGGMSWVTPILLHGAVPLDHLDELLELLTKRRRRDPSLTGESFVEWVRLSPAQIADQPKALVRFLEHGGDFAPDFAGRVIDLVDGRDVALPRRVVERMREYIAESPSRYRQSGPREARPTIMRAADGALHLLLPSVRPSNGREVSWRVTIGDRVSDHVADVPWGSNRGLTEGVTVDLDAPVRSIHVERETGATDIAFVRKEDPLLVFDPEGQLVMPTQVIPSGPVVLMWPDTSDGSPKDDAGRDIAGAERVAPYGWERWKVLRADTRDTKYVRLGNGPRRLVAGADRPWVVMPEPVAHVATLDDRDVLPSLPTVELPANSDPAMWRVLLTTTDGRAVQTLDPTAHHVTLLADRAAPIDGNFVLEVRGPLGRGTRRTFAVVEGLDVVTNPGFRTLAAEGGLVPADVVVRSNVRTTDTLKLAREERSLVVEFPHLAVKITPPHLAYRATGPSTDTPWATSPIAVPAREVRETTFQVTGWRRPQRPQLVLKAGGISQFVPAAEFRGGQATFNLTAFSGAVAQAGTGTLFLDTEPPAKVLQFRPSSLASSLVRAGERLLVEPAVHVPLEVVLHRAWAPWTPAVVCPVIDDQVVIPDALRHAGNLRVLVRELDEWGVQPVGALPPSGRTDVFDLEGEWNPAIDEPETRSLVRALGELDGAGDEKTTTVTAARVFELMRHGADGQQSSTIRRRLLRHLTADPSTGLHGVLETSAGTADITWALVESGLVWTPVNSFDRGLSIERLGVRSPLAAVIAASNRIRWGNPGAEAVLAEIVGHGVVELATGGNDGFGEGRFEDWYLASPELVEYGYKLLNPVPALPVDPDTRIAAAFDLWHARGQLTDAVRHAMPTINVARQVMVAENAQGLWPMVQARLSQDGPLALPALSMALAIVARLAAHGHETARKMIANDRSVYPLLARRAPRIVEIDVIRADAAVRSLLK</sequence>
<evidence type="ECO:0000313" key="2">
    <source>
        <dbReference type="Proteomes" id="UP000002255"/>
    </source>
</evidence>
<reference evidence="1 2" key="2">
    <citation type="journal article" date="2010" name="Stand. Genomic Sci.">
        <title>Complete genome sequence of Xylanimonas cellulosilytica type strain (XIL07).</title>
        <authorList>
            <person name="Foster B."/>
            <person name="Pukall R."/>
            <person name="Abt B."/>
            <person name="Nolan M."/>
            <person name="Glavina Del Rio T."/>
            <person name="Chen F."/>
            <person name="Lucas S."/>
            <person name="Tice H."/>
            <person name="Pitluck S."/>
            <person name="Cheng J.-F."/>
            <person name="Chertkov O."/>
            <person name="Brettin T."/>
            <person name="Han C."/>
            <person name="Detter J.C."/>
            <person name="Bruce D."/>
            <person name="Goodwin L."/>
            <person name="Ivanova N."/>
            <person name="Mavromatis K."/>
            <person name="Pati A."/>
            <person name="Mikhailova N."/>
            <person name="Chen A."/>
            <person name="Palaniappan K."/>
            <person name="Land M."/>
            <person name="Hauser L."/>
            <person name="Chang Y.-J."/>
            <person name="Jeffries C.D."/>
            <person name="Chain P."/>
            <person name="Rohde M."/>
            <person name="Goeker M."/>
            <person name="Bristow J."/>
            <person name="Eisen J.A."/>
            <person name="Markowitz V."/>
            <person name="Hugenholtz P."/>
            <person name="Kyrpides N.C."/>
            <person name="Klenk H.-P."/>
            <person name="Lapidus A."/>
        </authorList>
    </citation>
    <scope>NUCLEOTIDE SEQUENCE [LARGE SCALE GENOMIC DNA]</scope>
    <source>
        <strain evidence="2">DSM 15894 / CECT 5975 / LMG 20990 / XIL07</strain>
    </source>
</reference>
<dbReference type="AlphaFoldDB" id="D1BVL6"/>
<dbReference type="HOGENOM" id="CLU_285111_0_0_11"/>
<evidence type="ECO:0000313" key="1">
    <source>
        <dbReference type="EMBL" id="ACZ31335.1"/>
    </source>
</evidence>
<name>D1BVL6_XYLCX</name>
<gene>
    <name evidence="1" type="ordered locus">Xcel_2318</name>
</gene>
<organism evidence="1 2">
    <name type="scientific">Xylanimonas cellulosilytica (strain DSM 15894 / JCM 12276 / CECT 5975 / KCTC 9989 / LMG 20990 / NBRC 107835 / XIL07)</name>
    <dbReference type="NCBI Taxonomy" id="446471"/>
    <lineage>
        <taxon>Bacteria</taxon>
        <taxon>Bacillati</taxon>
        <taxon>Actinomycetota</taxon>
        <taxon>Actinomycetes</taxon>
        <taxon>Micrococcales</taxon>
        <taxon>Promicromonosporaceae</taxon>
        <taxon>Xylanimonas</taxon>
    </lineage>
</organism>
<proteinExistence type="predicted"/>
<accession>D1BVL6</accession>
<reference evidence="2" key="1">
    <citation type="submission" date="2009-11" db="EMBL/GenBank/DDBJ databases">
        <title>The complete chromosome of Xylanimonas cellulosilytica DSM 15894.</title>
        <authorList>
            <consortium name="US DOE Joint Genome Institute (JGI-PGF)"/>
            <person name="Lucas S."/>
            <person name="Copeland A."/>
            <person name="Lapidus A."/>
            <person name="Glavina del Rio T."/>
            <person name="Dalin E."/>
            <person name="Tice H."/>
            <person name="Bruce D."/>
            <person name="Goodwin L."/>
            <person name="Pitluck S."/>
            <person name="Kyrpides N."/>
            <person name="Mavromatis K."/>
            <person name="Ivanova N."/>
            <person name="Mikhailova N."/>
            <person name="Foster B."/>
            <person name="Clum A."/>
            <person name="Brettin T."/>
            <person name="Detter J.C."/>
            <person name="Han C."/>
            <person name="Larimer F."/>
            <person name="Land M."/>
            <person name="Hauser L."/>
            <person name="Markowitz V."/>
            <person name="Cheng J.F."/>
            <person name="Hugenholtz P."/>
            <person name="Woyke T."/>
            <person name="Wu D."/>
            <person name="Gehrich-Schroeter G."/>
            <person name="Schneider S."/>
            <person name="Pukall S.R."/>
            <person name="Klenk H.P."/>
            <person name="Eisen J.A."/>
        </authorList>
    </citation>
    <scope>NUCLEOTIDE SEQUENCE [LARGE SCALE GENOMIC DNA]</scope>
    <source>
        <strain evidence="2">DSM 15894 / CECT 5975 / LMG 20990 / XIL07</strain>
    </source>
</reference>
<dbReference type="Proteomes" id="UP000002255">
    <property type="component" value="Chromosome"/>
</dbReference>
<keyword evidence="2" id="KW-1185">Reference proteome</keyword>
<dbReference type="eggNOG" id="ENOG502ZH85">
    <property type="taxonomic scope" value="Bacteria"/>
</dbReference>